<dbReference type="RefSeq" id="WP_166261690.1">
    <property type="nucleotide sequence ID" value="NZ_JAAMOW010000013.1"/>
</dbReference>
<dbReference type="Proteomes" id="UP000472676">
    <property type="component" value="Unassembled WGS sequence"/>
</dbReference>
<evidence type="ECO:0000259" key="4">
    <source>
        <dbReference type="PROSITE" id="PS50977"/>
    </source>
</evidence>
<reference evidence="5 6" key="1">
    <citation type="journal article" date="2014" name="Int. J. Syst. Evol. Microbiol.">
        <title>Solimonas terrae sp. nov., isolated from soil.</title>
        <authorList>
            <person name="Kim S.J."/>
            <person name="Moon J.Y."/>
            <person name="Weon H.Y."/>
            <person name="Ahn J.H."/>
            <person name="Chen W.M."/>
            <person name="Kwon S.W."/>
        </authorList>
    </citation>
    <scope>NUCLEOTIDE SEQUENCE [LARGE SCALE GENOMIC DNA]</scope>
    <source>
        <strain evidence="5 6">KIS83-12</strain>
    </source>
</reference>
<feature type="region of interest" description="Disordered" evidence="3">
    <location>
        <begin position="1"/>
        <end position="32"/>
    </location>
</feature>
<accession>A0A6M2BXX8</accession>
<keyword evidence="6" id="KW-1185">Reference proteome</keyword>
<evidence type="ECO:0000256" key="3">
    <source>
        <dbReference type="SAM" id="MobiDB-lite"/>
    </source>
</evidence>
<feature type="domain" description="HTH tetR-type" evidence="4">
    <location>
        <begin position="29"/>
        <end position="92"/>
    </location>
</feature>
<evidence type="ECO:0000313" key="6">
    <source>
        <dbReference type="Proteomes" id="UP000472676"/>
    </source>
</evidence>
<feature type="DNA-binding region" description="H-T-H motif" evidence="2">
    <location>
        <begin position="55"/>
        <end position="74"/>
    </location>
</feature>
<comment type="caution">
    <text evidence="5">The sequence shown here is derived from an EMBL/GenBank/DDBJ whole genome shotgun (WGS) entry which is preliminary data.</text>
</comment>
<name>A0A6M2BXX8_9GAMM</name>
<evidence type="ECO:0000313" key="5">
    <source>
        <dbReference type="EMBL" id="NGY07021.1"/>
    </source>
</evidence>
<feature type="compositionally biased region" description="Basic and acidic residues" evidence="3">
    <location>
        <begin position="1"/>
        <end position="21"/>
    </location>
</feature>
<dbReference type="PROSITE" id="PS50977">
    <property type="entry name" value="HTH_TETR_2"/>
    <property type="match status" value="1"/>
</dbReference>
<sequence length="212" mass="23760">MRQPSDTKDKREAAQRRRYESPLRQQQTAQTRDSIIGAGAEIAHRLGSWDWRELTFKAVGEGAGVSERTVHRHFSNERQLRDAILQRLVEESGVTLAGLKLGDFAGVATRVYQYLSSFSNNTVAITDPSFAVLDQQRRAVLLDAVVQATNGWSDDDREIAAATLDMLWNPSLHERLNAAWQLDAERATRSIGWVIGLVEQAIRNGHRPGSRN</sequence>
<dbReference type="SUPFAM" id="SSF46689">
    <property type="entry name" value="Homeodomain-like"/>
    <property type="match status" value="1"/>
</dbReference>
<protein>
    <submittedName>
        <fullName evidence="5">TetR/AcrR family transcriptional regulator</fullName>
    </submittedName>
</protein>
<dbReference type="GO" id="GO:0003677">
    <property type="term" value="F:DNA binding"/>
    <property type="evidence" value="ECO:0007669"/>
    <property type="project" value="UniProtKB-UniRule"/>
</dbReference>
<dbReference type="EMBL" id="JAAMOW010000013">
    <property type="protein sequence ID" value="NGY07021.1"/>
    <property type="molecule type" value="Genomic_DNA"/>
</dbReference>
<evidence type="ECO:0000256" key="2">
    <source>
        <dbReference type="PROSITE-ProRule" id="PRU00335"/>
    </source>
</evidence>
<gene>
    <name evidence="5" type="ORF">G7Y85_19780</name>
</gene>
<organism evidence="5 6">
    <name type="scientific">Solimonas terrae</name>
    <dbReference type="NCBI Taxonomy" id="1396819"/>
    <lineage>
        <taxon>Bacteria</taxon>
        <taxon>Pseudomonadati</taxon>
        <taxon>Pseudomonadota</taxon>
        <taxon>Gammaproteobacteria</taxon>
        <taxon>Nevskiales</taxon>
        <taxon>Nevskiaceae</taxon>
        <taxon>Solimonas</taxon>
    </lineage>
</organism>
<keyword evidence="1 2" id="KW-0238">DNA-binding</keyword>
<dbReference type="InterPro" id="IPR009057">
    <property type="entry name" value="Homeodomain-like_sf"/>
</dbReference>
<dbReference type="InterPro" id="IPR001647">
    <property type="entry name" value="HTH_TetR"/>
</dbReference>
<dbReference type="AlphaFoldDB" id="A0A6M2BXX8"/>
<proteinExistence type="predicted"/>
<dbReference type="Gene3D" id="1.10.357.10">
    <property type="entry name" value="Tetracycline Repressor, domain 2"/>
    <property type="match status" value="1"/>
</dbReference>
<evidence type="ECO:0000256" key="1">
    <source>
        <dbReference type="ARBA" id="ARBA00023125"/>
    </source>
</evidence>
<feature type="compositionally biased region" description="Polar residues" evidence="3">
    <location>
        <begin position="23"/>
        <end position="32"/>
    </location>
</feature>